<dbReference type="GO" id="GO:0090563">
    <property type="term" value="F:protein-phosphocysteine-sugar phosphotransferase activity"/>
    <property type="evidence" value="ECO:0007669"/>
    <property type="project" value="TreeGrafter"/>
</dbReference>
<dbReference type="GO" id="GO:0022877">
    <property type="term" value="F:protein-N(PI)-phosphohistidine-fructose phosphotransferase system transporter activity"/>
    <property type="evidence" value="ECO:0007669"/>
    <property type="project" value="InterPro"/>
</dbReference>
<dbReference type="GO" id="GO:0016301">
    <property type="term" value="F:kinase activity"/>
    <property type="evidence" value="ECO:0007669"/>
    <property type="project" value="UniProtKB-KW"/>
</dbReference>
<dbReference type="RefSeq" id="WP_238721425.1">
    <property type="nucleotide sequence ID" value="NZ_JAHQCW010000012.1"/>
</dbReference>
<dbReference type="AlphaFoldDB" id="A0A949NGM2"/>
<keyword evidence="6" id="KW-0418">Kinase</keyword>
<keyword evidence="1" id="KW-0813">Transport</keyword>
<dbReference type="InterPro" id="IPR003501">
    <property type="entry name" value="PTS_EIIB_2/3"/>
</dbReference>
<dbReference type="InterPro" id="IPR013011">
    <property type="entry name" value="PTS_EIIB_2"/>
</dbReference>
<dbReference type="EMBL" id="JAHQCW010000012">
    <property type="protein sequence ID" value="MBU9736668.1"/>
    <property type="molecule type" value="Genomic_DNA"/>
</dbReference>
<evidence type="ECO:0000256" key="4">
    <source>
        <dbReference type="ARBA" id="ARBA00022679"/>
    </source>
</evidence>
<evidence type="ECO:0000259" key="7">
    <source>
        <dbReference type="PROSITE" id="PS51099"/>
    </source>
</evidence>
<evidence type="ECO:0000256" key="5">
    <source>
        <dbReference type="ARBA" id="ARBA00022683"/>
    </source>
</evidence>
<keyword evidence="4" id="KW-0808">Transferase</keyword>
<dbReference type="InterPro" id="IPR050864">
    <property type="entry name" value="Bacterial_PTS_Sugar_Transport"/>
</dbReference>
<evidence type="ECO:0000256" key="1">
    <source>
        <dbReference type="ARBA" id="ARBA00022448"/>
    </source>
</evidence>
<keyword evidence="9" id="KW-1185">Reference proteome</keyword>
<evidence type="ECO:0000256" key="3">
    <source>
        <dbReference type="ARBA" id="ARBA00022597"/>
    </source>
</evidence>
<evidence type="ECO:0000313" key="8">
    <source>
        <dbReference type="EMBL" id="MBU9736668.1"/>
    </source>
</evidence>
<dbReference type="PROSITE" id="PS51099">
    <property type="entry name" value="PTS_EIIB_TYPE_2"/>
    <property type="match status" value="1"/>
</dbReference>
<dbReference type="SUPFAM" id="SSF52794">
    <property type="entry name" value="PTS system IIB component-like"/>
    <property type="match status" value="1"/>
</dbReference>
<keyword evidence="3" id="KW-0762">Sugar transport</keyword>
<feature type="domain" description="PTS EIIB type-2" evidence="7">
    <location>
        <begin position="1"/>
        <end position="99"/>
    </location>
</feature>
<keyword evidence="5" id="KW-0598">Phosphotransferase system</keyword>
<dbReference type="Gene3D" id="3.40.50.2300">
    <property type="match status" value="1"/>
</dbReference>
<name>A0A949NGM2_9FIRM</name>
<dbReference type="GO" id="GO:0009401">
    <property type="term" value="P:phosphoenolpyruvate-dependent sugar phosphotransferase system"/>
    <property type="evidence" value="ECO:0007669"/>
    <property type="project" value="UniProtKB-KW"/>
</dbReference>
<gene>
    <name evidence="8" type="ORF">KTH89_08960</name>
</gene>
<proteinExistence type="predicted"/>
<evidence type="ECO:0000256" key="2">
    <source>
        <dbReference type="ARBA" id="ARBA00022553"/>
    </source>
</evidence>
<dbReference type="Pfam" id="PF02302">
    <property type="entry name" value="PTS_IIB"/>
    <property type="match status" value="1"/>
</dbReference>
<dbReference type="InterPro" id="IPR036095">
    <property type="entry name" value="PTS_EIIB-like_sf"/>
</dbReference>
<accession>A0A949NGM2</accession>
<organism evidence="8 9">
    <name type="scientific">Diplocloster agilis</name>
    <dbReference type="NCBI Taxonomy" id="2850323"/>
    <lineage>
        <taxon>Bacteria</taxon>
        <taxon>Bacillati</taxon>
        <taxon>Bacillota</taxon>
        <taxon>Clostridia</taxon>
        <taxon>Lachnospirales</taxon>
        <taxon>Lachnospiraceae</taxon>
        <taxon>Diplocloster</taxon>
    </lineage>
</organism>
<dbReference type="GO" id="GO:0005886">
    <property type="term" value="C:plasma membrane"/>
    <property type="evidence" value="ECO:0007669"/>
    <property type="project" value="TreeGrafter"/>
</dbReference>
<comment type="caution">
    <text evidence="8">The sequence shown here is derived from an EMBL/GenBank/DDBJ whole genome shotgun (WGS) entry which is preliminary data.</text>
</comment>
<keyword evidence="2" id="KW-0597">Phosphoprotein</keyword>
<reference evidence="8" key="1">
    <citation type="submission" date="2021-06" db="EMBL/GenBank/DDBJ databases">
        <title>Description of novel taxa of the family Lachnospiraceae.</title>
        <authorList>
            <person name="Chaplin A.V."/>
            <person name="Sokolova S.R."/>
            <person name="Pikina A.P."/>
            <person name="Korzhanova M."/>
            <person name="Belova V."/>
            <person name="Korostin D."/>
            <person name="Efimov B.A."/>
        </authorList>
    </citation>
    <scope>NUCLEOTIDE SEQUENCE</scope>
    <source>
        <strain evidence="8">ASD5720</strain>
    </source>
</reference>
<dbReference type="CDD" id="cd05569">
    <property type="entry name" value="PTS_IIB_fructose"/>
    <property type="match status" value="1"/>
</dbReference>
<dbReference type="Proteomes" id="UP000712157">
    <property type="component" value="Unassembled WGS sequence"/>
</dbReference>
<evidence type="ECO:0000313" key="9">
    <source>
        <dbReference type="Proteomes" id="UP000712157"/>
    </source>
</evidence>
<evidence type="ECO:0000256" key="6">
    <source>
        <dbReference type="ARBA" id="ARBA00022777"/>
    </source>
</evidence>
<dbReference type="PANTHER" id="PTHR30505">
    <property type="entry name" value="FRUCTOSE-LIKE PERMEASE"/>
    <property type="match status" value="1"/>
</dbReference>
<sequence length="111" mass="11947">MKLVIITSCVAGVAHSEMCAAALKKEATARGHSVRVEMQGGSNLSDMLPKEICQSADVILIAYAIAVARKERFEGKPVVKVPIDQAIRHIKQVIDKAEEVYGQTAGSERKG</sequence>
<dbReference type="PANTHER" id="PTHR30505:SF0">
    <property type="entry name" value="FRUCTOSE-LIKE PTS SYSTEM EIIBC COMPONENT-RELATED"/>
    <property type="match status" value="1"/>
</dbReference>
<dbReference type="InterPro" id="IPR003353">
    <property type="entry name" value="PTS_IIB_fruc"/>
</dbReference>
<protein>
    <submittedName>
        <fullName evidence="8">PTS fructose transporter subunit IIB</fullName>
    </submittedName>
</protein>